<dbReference type="SUPFAM" id="SSF53067">
    <property type="entry name" value="Actin-like ATPase domain"/>
    <property type="match status" value="1"/>
</dbReference>
<evidence type="ECO:0000256" key="1">
    <source>
        <dbReference type="ARBA" id="ARBA00002486"/>
    </source>
</evidence>
<dbReference type="Gene3D" id="1.10.10.10">
    <property type="entry name" value="Winged helix-like DNA-binding domain superfamily/Winged helix DNA-binding domain"/>
    <property type="match status" value="1"/>
</dbReference>
<dbReference type="SUPFAM" id="SSF46785">
    <property type="entry name" value="Winged helix' DNA-binding domain"/>
    <property type="match status" value="1"/>
</dbReference>
<evidence type="ECO:0000256" key="2">
    <source>
        <dbReference type="ARBA" id="ARBA00006479"/>
    </source>
</evidence>
<protein>
    <submittedName>
        <fullName evidence="5">Putative NBD/HSP70 family sugar kinase</fullName>
    </submittedName>
</protein>
<comment type="caution">
    <text evidence="5">The sequence shown here is derived from an EMBL/GenBank/DDBJ whole genome shotgun (WGS) entry which is preliminary data.</text>
</comment>
<sequence>MQKHDQDYIRRKNRSTVFELIRKRSPLSRAEIARLTGMSPTTVSRIVSELYQQDFMHEIEQTTTGVGRKAVMLHVNPGSVLSVGVEIDRGGIRIGIVDLDGKVIHSTQITRDSRETPEVTLQRIASSMEELIEAEDVDRRKVVGIGVGLPGIVDYAGGSVVLSAQLGWKQTDIAGELRRLTGFEVAVDNELKVRALAEHQYGSARGSSRSVLIGFGSGVGSSLIIDGEIYRGETNSAGEIGHTVVDPGGLLCECGKVGCLQTYIAEASLVEQANKIKPIGSLEELFQARKDGEFWAASILDRAMTFVAVTVSNIACVYNPDTVILTGKLVESFPEVRNFLSDKCMDQFVWEPLRGTFQIVYSALESDGVVIGSGILAQNLFLDIDRQMEQADQI</sequence>
<dbReference type="InterPro" id="IPR036388">
    <property type="entry name" value="WH-like_DNA-bd_sf"/>
</dbReference>
<reference evidence="5 6" key="1">
    <citation type="submission" date="2020-08" db="EMBL/GenBank/DDBJ databases">
        <title>Genomic Encyclopedia of Type Strains, Phase III (KMG-III): the genomes of soil and plant-associated and newly described type strains.</title>
        <authorList>
            <person name="Whitman W."/>
        </authorList>
    </citation>
    <scope>NUCLEOTIDE SEQUENCE [LARGE SCALE GENOMIC DNA]</scope>
    <source>
        <strain evidence="5 6">CECT 5831</strain>
    </source>
</reference>
<dbReference type="GO" id="GO:0016301">
    <property type="term" value="F:kinase activity"/>
    <property type="evidence" value="ECO:0007669"/>
    <property type="project" value="UniProtKB-KW"/>
</dbReference>
<evidence type="ECO:0000313" key="5">
    <source>
        <dbReference type="EMBL" id="MBB3129243.1"/>
    </source>
</evidence>
<dbReference type="PANTHER" id="PTHR18964:SF149">
    <property type="entry name" value="BIFUNCTIONAL UDP-N-ACETYLGLUCOSAMINE 2-EPIMERASE_N-ACETYLMANNOSAMINE KINASE"/>
    <property type="match status" value="1"/>
</dbReference>
<evidence type="ECO:0000259" key="4">
    <source>
        <dbReference type="SMART" id="SM00419"/>
    </source>
</evidence>
<organism evidence="5 6">
    <name type="scientific">Paenibacillus rhizosphaerae</name>
    <dbReference type="NCBI Taxonomy" id="297318"/>
    <lineage>
        <taxon>Bacteria</taxon>
        <taxon>Bacillati</taxon>
        <taxon>Bacillota</taxon>
        <taxon>Bacilli</taxon>
        <taxon>Bacillales</taxon>
        <taxon>Paenibacillaceae</taxon>
        <taxon>Paenibacillus</taxon>
    </lineage>
</organism>
<keyword evidence="3" id="KW-0119">Carbohydrate metabolism</keyword>
<dbReference type="GO" id="GO:0042732">
    <property type="term" value="P:D-xylose metabolic process"/>
    <property type="evidence" value="ECO:0007669"/>
    <property type="project" value="UniProtKB-KW"/>
</dbReference>
<accession>A0A839TRU9</accession>
<dbReference type="InterPro" id="IPR012318">
    <property type="entry name" value="HTH_CRP"/>
</dbReference>
<evidence type="ECO:0000256" key="3">
    <source>
        <dbReference type="ARBA" id="ARBA00022629"/>
    </source>
</evidence>
<dbReference type="PANTHER" id="PTHR18964">
    <property type="entry name" value="ROK (REPRESSOR, ORF, KINASE) FAMILY"/>
    <property type="match status" value="1"/>
</dbReference>
<name>A0A839TRU9_9BACL</name>
<dbReference type="AlphaFoldDB" id="A0A839TRU9"/>
<dbReference type="SMART" id="SM00419">
    <property type="entry name" value="HTH_CRP"/>
    <property type="match status" value="1"/>
</dbReference>
<dbReference type="Pfam" id="PF13412">
    <property type="entry name" value="HTH_24"/>
    <property type="match status" value="1"/>
</dbReference>
<dbReference type="Gene3D" id="3.30.420.40">
    <property type="match status" value="2"/>
</dbReference>
<evidence type="ECO:0000313" key="6">
    <source>
        <dbReference type="Proteomes" id="UP000517523"/>
    </source>
</evidence>
<feature type="domain" description="HTH crp-type" evidence="4">
    <location>
        <begin position="19"/>
        <end position="75"/>
    </location>
</feature>
<gene>
    <name evidence="5" type="ORF">FHS19_003918</name>
</gene>
<dbReference type="Pfam" id="PF00480">
    <property type="entry name" value="ROK"/>
    <property type="match status" value="1"/>
</dbReference>
<keyword evidence="5" id="KW-0808">Transferase</keyword>
<keyword evidence="5" id="KW-0418">Kinase</keyword>
<comment type="similarity">
    <text evidence="2">Belongs to the ROK (NagC/XylR) family.</text>
</comment>
<comment type="function">
    <text evidence="1">Transcriptional repressor of xylose-utilizing enzymes.</text>
</comment>
<dbReference type="GO" id="GO:0006355">
    <property type="term" value="P:regulation of DNA-templated transcription"/>
    <property type="evidence" value="ECO:0007669"/>
    <property type="project" value="InterPro"/>
</dbReference>
<dbReference type="InterPro" id="IPR000600">
    <property type="entry name" value="ROK"/>
</dbReference>
<proteinExistence type="inferred from homology"/>
<dbReference type="InterPro" id="IPR043129">
    <property type="entry name" value="ATPase_NBD"/>
</dbReference>
<dbReference type="InterPro" id="IPR036390">
    <property type="entry name" value="WH_DNA-bd_sf"/>
</dbReference>
<dbReference type="GO" id="GO:0003677">
    <property type="term" value="F:DNA binding"/>
    <property type="evidence" value="ECO:0007669"/>
    <property type="project" value="InterPro"/>
</dbReference>
<dbReference type="RefSeq" id="WP_183583447.1">
    <property type="nucleotide sequence ID" value="NZ_JACHXJ010000003.1"/>
</dbReference>
<dbReference type="Proteomes" id="UP000517523">
    <property type="component" value="Unassembled WGS sequence"/>
</dbReference>
<keyword evidence="3" id="KW-0859">Xylose metabolism</keyword>
<dbReference type="EMBL" id="JACHXJ010000003">
    <property type="protein sequence ID" value="MBB3129243.1"/>
    <property type="molecule type" value="Genomic_DNA"/>
</dbReference>